<dbReference type="GO" id="GO:0022857">
    <property type="term" value="F:transmembrane transporter activity"/>
    <property type="evidence" value="ECO:0007669"/>
    <property type="project" value="TreeGrafter"/>
</dbReference>
<evidence type="ECO:0000259" key="8">
    <source>
        <dbReference type="Pfam" id="PF12704"/>
    </source>
</evidence>
<dbReference type="GO" id="GO:0005886">
    <property type="term" value="C:plasma membrane"/>
    <property type="evidence" value="ECO:0007669"/>
    <property type="project" value="UniProtKB-SubCell"/>
</dbReference>
<keyword evidence="9" id="KW-0378">Hydrolase</keyword>
<dbReference type="AlphaFoldDB" id="A0A174U3C5"/>
<evidence type="ECO:0000256" key="2">
    <source>
        <dbReference type="ARBA" id="ARBA00022475"/>
    </source>
</evidence>
<evidence type="ECO:0000256" key="4">
    <source>
        <dbReference type="ARBA" id="ARBA00022989"/>
    </source>
</evidence>
<evidence type="ECO:0000256" key="3">
    <source>
        <dbReference type="ARBA" id="ARBA00022692"/>
    </source>
</evidence>
<protein>
    <submittedName>
        <fullName evidence="9">FtsX-related transporter permease</fullName>
        <ecNumber evidence="9">3.6.3.-</ecNumber>
    </submittedName>
</protein>
<organism evidence="9 10">
    <name type="scientific">Bacteroides caccae</name>
    <dbReference type="NCBI Taxonomy" id="47678"/>
    <lineage>
        <taxon>Bacteria</taxon>
        <taxon>Pseudomonadati</taxon>
        <taxon>Bacteroidota</taxon>
        <taxon>Bacteroidia</taxon>
        <taxon>Bacteroidales</taxon>
        <taxon>Bacteroidaceae</taxon>
        <taxon>Bacteroides</taxon>
    </lineage>
</organism>
<feature type="transmembrane region" description="Helical" evidence="6">
    <location>
        <begin position="676"/>
        <end position="701"/>
    </location>
</feature>
<dbReference type="Pfam" id="PF02687">
    <property type="entry name" value="FtsX"/>
    <property type="match status" value="2"/>
</dbReference>
<dbReference type="Pfam" id="PF12704">
    <property type="entry name" value="MacB_PCD"/>
    <property type="match status" value="2"/>
</dbReference>
<feature type="transmembrane region" description="Helical" evidence="6">
    <location>
        <begin position="372"/>
        <end position="401"/>
    </location>
</feature>
<dbReference type="PANTHER" id="PTHR30572">
    <property type="entry name" value="MEMBRANE COMPONENT OF TRANSPORTER-RELATED"/>
    <property type="match status" value="1"/>
</dbReference>
<sequence length="802" mass="91350">MINYFSQVIRSQRVKKSLTLINITGLSVCIATALLIILYVWSELSYDSFHNTERVYRVESRLYEGKTLTDNWATTAYGHAPAMAREIAGIEKYVRVTAQDREQVVNYFDRRFAEAHYCYTEPAFFEIFNFPIIRGDKTGQLVRPNTVVLTESAANRYFDEEDPIGKVLTFSTPSSQQNFEVTGVIADMPVRSHLQYDFLLSYSTIPKERQDIWYIHGVYTYVRLMSGKCPEEIEEAFLNISDKYKTDALRHKTWAVELIPLKDIHLTPQKAYEKEVKGSRTAVLILLVMSVALLLIGWANALNLTVARFLERGREFGLRKAFGASRRQIIIQGLLESGFMNLLATLIALGWLELLLPLVYRWAGQSFGTDILMLPAFWGIVAGVVVIGTFVVGFYPSWLMVTIRPSEIMRGKLLHGKRGNRIRKVLIVVQFLASFVLITGTFTVIRQVCYMQSEASVDSHSRMLVIKYPSFTEGLALRLESFTKRLKQRADVSHVTVSGAVPGVEVANYFTNRPYGSDPSQVKLMQMFAVDYDYLSAYMPAMICGRYFSEDFGGDLNRIVLNEEAVRLLGYESPEAALGQQVKMEVVDEPLEIIGVVKNYHQQSLSVAYKPIIFFMKERVPFIATPYISVRLTGEGEDSALMEIEQMYHEYFPTSLFSYFFLSDLNTFLYKSDRNFGWIFASASLIAIFVACLGLWIVTLFSTLSRLKEVGIRKVLGANKSSLFFILTKELMLLTILASAIGIPVSAVLMNGWLETYAFHISLPWWIYAVVFALLMLIAFLTVFQQVWRIICLKPMSILKYE</sequence>
<comment type="subcellular location">
    <subcellularLocation>
        <location evidence="1">Cell membrane</location>
        <topology evidence="1">Multi-pass membrane protein</topology>
    </subcellularLocation>
</comment>
<keyword evidence="2" id="KW-1003">Cell membrane</keyword>
<name>A0A174U3C5_9BACE</name>
<proteinExistence type="predicted"/>
<feature type="domain" description="MacB-like periplasmic core" evidence="8">
    <location>
        <begin position="19"/>
        <end position="237"/>
    </location>
</feature>
<feature type="transmembrane region" description="Helical" evidence="6">
    <location>
        <begin position="765"/>
        <end position="784"/>
    </location>
</feature>
<evidence type="ECO:0000256" key="5">
    <source>
        <dbReference type="ARBA" id="ARBA00023136"/>
    </source>
</evidence>
<dbReference type="InterPro" id="IPR050250">
    <property type="entry name" value="Macrolide_Exporter_MacB"/>
</dbReference>
<feature type="domain" description="ABC3 transporter permease C-terminal" evidence="7">
    <location>
        <begin position="288"/>
        <end position="403"/>
    </location>
</feature>
<dbReference type="InterPro" id="IPR025857">
    <property type="entry name" value="MacB_PCD"/>
</dbReference>
<keyword evidence="4 6" id="KW-1133">Transmembrane helix</keyword>
<dbReference type="Proteomes" id="UP000095725">
    <property type="component" value="Unassembled WGS sequence"/>
</dbReference>
<evidence type="ECO:0000259" key="7">
    <source>
        <dbReference type="Pfam" id="PF02687"/>
    </source>
</evidence>
<evidence type="ECO:0000313" key="10">
    <source>
        <dbReference type="Proteomes" id="UP000095725"/>
    </source>
</evidence>
<feature type="transmembrane region" description="Helical" evidence="6">
    <location>
        <begin position="422"/>
        <end position="445"/>
    </location>
</feature>
<dbReference type="GO" id="GO:0016787">
    <property type="term" value="F:hydrolase activity"/>
    <property type="evidence" value="ECO:0007669"/>
    <property type="project" value="UniProtKB-KW"/>
</dbReference>
<feature type="transmembrane region" description="Helical" evidence="6">
    <location>
        <begin position="283"/>
        <end position="310"/>
    </location>
</feature>
<feature type="transmembrane region" description="Helical" evidence="6">
    <location>
        <begin position="330"/>
        <end position="352"/>
    </location>
</feature>
<feature type="domain" description="ABC3 transporter permease C-terminal" evidence="7">
    <location>
        <begin position="682"/>
        <end position="791"/>
    </location>
</feature>
<gene>
    <name evidence="9" type="primary">macB_8</name>
    <name evidence="9" type="ORF">ERS852558_01919</name>
</gene>
<reference evidence="9 10" key="1">
    <citation type="submission" date="2015-09" db="EMBL/GenBank/DDBJ databases">
        <authorList>
            <consortium name="Pathogen Informatics"/>
        </authorList>
    </citation>
    <scope>NUCLEOTIDE SEQUENCE [LARGE SCALE GENOMIC DNA]</scope>
    <source>
        <strain evidence="9 10">2789STDY5834946</strain>
    </source>
</reference>
<dbReference type="EMBL" id="CZBL01000007">
    <property type="protein sequence ID" value="CUQ13499.1"/>
    <property type="molecule type" value="Genomic_DNA"/>
</dbReference>
<keyword evidence="5 6" id="KW-0472">Membrane</keyword>
<dbReference type="PANTHER" id="PTHR30572:SF18">
    <property type="entry name" value="ABC-TYPE MACROLIDE FAMILY EXPORT SYSTEM PERMEASE COMPONENT 2"/>
    <property type="match status" value="1"/>
</dbReference>
<feature type="domain" description="MacB-like periplasmic core" evidence="8">
    <location>
        <begin position="458"/>
        <end position="611"/>
    </location>
</feature>
<evidence type="ECO:0000313" key="9">
    <source>
        <dbReference type="EMBL" id="CUQ13499.1"/>
    </source>
</evidence>
<dbReference type="InterPro" id="IPR003838">
    <property type="entry name" value="ABC3_permease_C"/>
</dbReference>
<accession>A0A174U3C5</accession>
<feature type="transmembrane region" description="Helical" evidence="6">
    <location>
        <begin position="20"/>
        <end position="41"/>
    </location>
</feature>
<evidence type="ECO:0000256" key="6">
    <source>
        <dbReference type="SAM" id="Phobius"/>
    </source>
</evidence>
<dbReference type="EC" id="3.6.3.-" evidence="9"/>
<keyword evidence="3 6" id="KW-0812">Transmembrane</keyword>
<feature type="transmembrane region" description="Helical" evidence="6">
    <location>
        <begin position="722"/>
        <end position="745"/>
    </location>
</feature>
<evidence type="ECO:0000256" key="1">
    <source>
        <dbReference type="ARBA" id="ARBA00004651"/>
    </source>
</evidence>